<dbReference type="OrthoDB" id="123048at2"/>
<evidence type="ECO:0000256" key="1">
    <source>
        <dbReference type="SAM" id="SignalP"/>
    </source>
</evidence>
<feature type="chain" id="PRO_5015663789" evidence="1">
    <location>
        <begin position="22"/>
        <end position="109"/>
    </location>
</feature>
<reference evidence="3" key="1">
    <citation type="submission" date="2018-02" db="EMBL/GenBank/DDBJ databases">
        <authorList>
            <person name="Hausmann B."/>
        </authorList>
    </citation>
    <scope>NUCLEOTIDE SEQUENCE [LARGE SCALE GENOMIC DNA]</scope>
    <source>
        <strain evidence="3">Peat soil MAG SbA1</strain>
    </source>
</reference>
<protein>
    <submittedName>
        <fullName evidence="2">Uncharacterized protein</fullName>
    </submittedName>
</protein>
<sequence>MRKVAAVCLAVCFVFALSALAFDDMGKSTTVNGWIVDDKCGAKGAHAGAEECTKKCLAAGAKMVVVTDGDQKVLAVENPDALKGHEGHHVAVTGTMKGDSIHVDSAKML</sequence>
<dbReference type="Proteomes" id="UP000238701">
    <property type="component" value="Unassembled WGS sequence"/>
</dbReference>
<keyword evidence="1" id="KW-0732">Signal</keyword>
<dbReference type="EMBL" id="OMOD01000142">
    <property type="protein sequence ID" value="SPF43160.1"/>
    <property type="molecule type" value="Genomic_DNA"/>
</dbReference>
<gene>
    <name evidence="2" type="ORF">SBA1_480030</name>
</gene>
<dbReference type="AlphaFoldDB" id="A0A2U3KU86"/>
<feature type="signal peptide" evidence="1">
    <location>
        <begin position="1"/>
        <end position="21"/>
    </location>
</feature>
<organism evidence="2 3">
    <name type="scientific">Candidatus Sulfotelmatobacter kueseliae</name>
    <dbReference type="NCBI Taxonomy" id="2042962"/>
    <lineage>
        <taxon>Bacteria</taxon>
        <taxon>Pseudomonadati</taxon>
        <taxon>Acidobacteriota</taxon>
        <taxon>Terriglobia</taxon>
        <taxon>Terriglobales</taxon>
        <taxon>Candidatus Korobacteraceae</taxon>
        <taxon>Candidatus Sulfotelmatobacter</taxon>
    </lineage>
</organism>
<proteinExistence type="predicted"/>
<evidence type="ECO:0000313" key="2">
    <source>
        <dbReference type="EMBL" id="SPF43160.1"/>
    </source>
</evidence>
<name>A0A2U3KU86_9BACT</name>
<evidence type="ECO:0000313" key="3">
    <source>
        <dbReference type="Proteomes" id="UP000238701"/>
    </source>
</evidence>
<accession>A0A2U3KU86</accession>